<dbReference type="InterPro" id="IPR001680">
    <property type="entry name" value="WD40_rpt"/>
</dbReference>
<keyword evidence="2" id="KW-0677">Repeat</keyword>
<sequence length="352" mass="39706">MNFYPNTEAQQDGDVNVAPDDTVSALAFSPQRLQADFIVSGTWGNTVSCYQVAKAINGQWKGELKASHQHQSAILDVCWSDDCSRVFSASADKTVKMWDLQSNQQMQVAAHDAPIRTVHWIKASNYTCIMTSSWDKTLKFWDTRSQNPLTSISLPERSYCADVLGPMAVVSTADRAILIYKLEPSPTLIKQSDSPFKFQHKCVSIFTDEKREPSGYALGSIEGRVAVQYVQQKDPKANFTFKCHRSNGQNNTIHDIYAVNDIAFHPVYGTMVTIGSDGKYSFWDKDARTRLKISDQFEAPLTKCSINSTGEIFAYAIGYDWSKGHEYSQPQTTKNKIQFHYCFEELKPKKKP</sequence>
<evidence type="ECO:0000313" key="4">
    <source>
        <dbReference type="EMBL" id="MDE45804.1"/>
    </source>
</evidence>
<dbReference type="EMBL" id="GGYP01001033">
    <property type="protein sequence ID" value="MDE45804.1"/>
    <property type="molecule type" value="Transcribed_RNA"/>
</dbReference>
<dbReference type="PANTHER" id="PTHR10971">
    <property type="entry name" value="MRNA EXPORT FACTOR AND BUB3"/>
    <property type="match status" value="1"/>
</dbReference>
<evidence type="ECO:0000256" key="2">
    <source>
        <dbReference type="ARBA" id="ARBA00022737"/>
    </source>
</evidence>
<dbReference type="PROSITE" id="PS00678">
    <property type="entry name" value="WD_REPEATS_1"/>
    <property type="match status" value="2"/>
</dbReference>
<protein>
    <submittedName>
        <fullName evidence="4">mRNA export factor</fullName>
    </submittedName>
</protein>
<dbReference type="Gene3D" id="2.130.10.10">
    <property type="entry name" value="YVTN repeat-like/Quinoprotein amine dehydrogenase"/>
    <property type="match status" value="1"/>
</dbReference>
<proteinExistence type="predicted"/>
<name>A0A6G1S5M4_9ACAR</name>
<reference evidence="4" key="1">
    <citation type="submission" date="2018-10" db="EMBL/GenBank/DDBJ databases">
        <title>Transcriptome assembly of Aceria tosichella (Wheat curl mite) Type 2.</title>
        <authorList>
            <person name="Scully E.D."/>
            <person name="Geib S.M."/>
            <person name="Palmer N.A."/>
            <person name="Gupta A.K."/>
            <person name="Sarath G."/>
            <person name="Tatineni S."/>
        </authorList>
    </citation>
    <scope>NUCLEOTIDE SEQUENCE</scope>
    <source>
        <strain evidence="4">LincolnNE</strain>
    </source>
</reference>
<feature type="repeat" description="WD" evidence="3">
    <location>
        <begin position="67"/>
        <end position="108"/>
    </location>
</feature>
<dbReference type="PROSITE" id="PS50082">
    <property type="entry name" value="WD_REPEATS_2"/>
    <property type="match status" value="2"/>
</dbReference>
<dbReference type="InterPro" id="IPR019775">
    <property type="entry name" value="WD40_repeat_CS"/>
</dbReference>
<evidence type="ECO:0000256" key="3">
    <source>
        <dbReference type="PROSITE-ProRule" id="PRU00221"/>
    </source>
</evidence>
<accession>A0A6G1S5M4</accession>
<keyword evidence="1 3" id="KW-0853">WD repeat</keyword>
<dbReference type="SUPFAM" id="SSF50978">
    <property type="entry name" value="WD40 repeat-like"/>
    <property type="match status" value="1"/>
</dbReference>
<feature type="repeat" description="WD" evidence="3">
    <location>
        <begin position="108"/>
        <end position="151"/>
    </location>
</feature>
<dbReference type="PRINTS" id="PR00320">
    <property type="entry name" value="GPROTEINBRPT"/>
</dbReference>
<dbReference type="SMART" id="SM00320">
    <property type="entry name" value="WD40"/>
    <property type="match status" value="4"/>
</dbReference>
<organism evidence="4">
    <name type="scientific">Aceria tosichella</name>
    <name type="common">wheat curl mite</name>
    <dbReference type="NCBI Taxonomy" id="561515"/>
    <lineage>
        <taxon>Eukaryota</taxon>
        <taxon>Metazoa</taxon>
        <taxon>Ecdysozoa</taxon>
        <taxon>Arthropoda</taxon>
        <taxon>Chelicerata</taxon>
        <taxon>Arachnida</taxon>
        <taxon>Acari</taxon>
        <taxon>Acariformes</taxon>
        <taxon>Trombidiformes</taxon>
        <taxon>Prostigmata</taxon>
        <taxon>Eupodina</taxon>
        <taxon>Eriophyoidea</taxon>
        <taxon>Eriophyidae</taxon>
        <taxon>Eriophyinae</taxon>
        <taxon>Aceriini</taxon>
        <taxon>Aceria</taxon>
    </lineage>
</organism>
<evidence type="ECO:0000256" key="1">
    <source>
        <dbReference type="ARBA" id="ARBA00022574"/>
    </source>
</evidence>
<dbReference type="PROSITE" id="PS50294">
    <property type="entry name" value="WD_REPEATS_REGION"/>
    <property type="match status" value="1"/>
</dbReference>
<dbReference type="Pfam" id="PF00400">
    <property type="entry name" value="WD40"/>
    <property type="match status" value="2"/>
</dbReference>
<dbReference type="InterPro" id="IPR020472">
    <property type="entry name" value="WD40_PAC1"/>
</dbReference>
<gene>
    <name evidence="4" type="primary">rae1</name>
    <name evidence="4" type="ORF">g.20593</name>
</gene>
<dbReference type="InterPro" id="IPR015943">
    <property type="entry name" value="WD40/YVTN_repeat-like_dom_sf"/>
</dbReference>
<dbReference type="AlphaFoldDB" id="A0A6G1S5M4"/>
<dbReference type="InterPro" id="IPR036322">
    <property type="entry name" value="WD40_repeat_dom_sf"/>
</dbReference>